<dbReference type="InterPro" id="IPR029063">
    <property type="entry name" value="SAM-dependent_MTases_sf"/>
</dbReference>
<evidence type="ECO:0000256" key="1">
    <source>
        <dbReference type="ARBA" id="ARBA00009741"/>
    </source>
</evidence>
<evidence type="ECO:0000256" key="2">
    <source>
        <dbReference type="ARBA" id="ARBA00022490"/>
    </source>
</evidence>
<dbReference type="HAMAP" id="MF_00735">
    <property type="entry name" value="Methyltr_PrmA"/>
    <property type="match status" value="1"/>
</dbReference>
<feature type="binding site" evidence="6">
    <location>
        <position position="157"/>
    </location>
    <ligand>
        <name>S-adenosyl-L-methionine</name>
        <dbReference type="ChEBI" id="CHEBI:59789"/>
    </ligand>
</feature>
<sequence length="289" mass="31023">MSKEPDLWQAVIQLTREDADTATDWLTETNPDVLSVSAFEEIGGDYAVTVLLAEEPDRADFSALIEQALGHEPGFTLEPLENEDWVKRGLEDLKPVRAGRFHIHGSHDEPAPGGTHSLLIEAGEAFGTGQHPTTSGCLMALDDLLKRGVDGPVFDLGCGTGILSIAYASVTKLPVLGGDIDEPSVRFAKAAAEANGVGPLVDAVEATGFQHEAVREQAPFGLVMANVLAGPLISLAPDMRRFTRPGSYVILSGLLRHQSRAVEATYRGQGFVIGARYPLGEWMTLLLKR</sequence>
<dbReference type="KEGG" id="pect:BN1012_Phect452"/>
<evidence type="ECO:0000256" key="4">
    <source>
        <dbReference type="ARBA" id="ARBA00022679"/>
    </source>
</evidence>
<keyword evidence="7" id="KW-0687">Ribonucleoprotein</keyword>
<keyword evidence="7" id="KW-0689">Ribosomal protein</keyword>
<protein>
    <recommendedName>
        <fullName evidence="6">Ribosomal protein L11 methyltransferase</fullName>
        <shortName evidence="6">L11 Mtase</shortName>
        <ecNumber evidence="6">2.1.1.-</ecNumber>
    </recommendedName>
</protein>
<dbReference type="SUPFAM" id="SSF53335">
    <property type="entry name" value="S-adenosyl-L-methionine-dependent methyltransferases"/>
    <property type="match status" value="1"/>
</dbReference>
<dbReference type="RefSeq" id="WP_043949559.1">
    <property type="nucleotide sequence ID" value="NZ_HG966617.1"/>
</dbReference>
<dbReference type="GO" id="GO:0032259">
    <property type="term" value="P:methylation"/>
    <property type="evidence" value="ECO:0007669"/>
    <property type="project" value="UniProtKB-KW"/>
</dbReference>
<dbReference type="Gene3D" id="3.40.50.150">
    <property type="entry name" value="Vaccinia Virus protein VP39"/>
    <property type="match status" value="1"/>
</dbReference>
<evidence type="ECO:0000313" key="7">
    <source>
        <dbReference type="EMBL" id="CDO58666.1"/>
    </source>
</evidence>
<keyword evidence="5 6" id="KW-0949">S-adenosyl-L-methionine</keyword>
<evidence type="ECO:0000313" key="8">
    <source>
        <dbReference type="Proteomes" id="UP000032160"/>
    </source>
</evidence>
<evidence type="ECO:0000256" key="5">
    <source>
        <dbReference type="ARBA" id="ARBA00022691"/>
    </source>
</evidence>
<keyword evidence="3 6" id="KW-0489">Methyltransferase</keyword>
<organism evidence="7 8">
    <name type="scientific">Candidatus Phaeomarinibacter ectocarpi</name>
    <dbReference type="NCBI Taxonomy" id="1458461"/>
    <lineage>
        <taxon>Bacteria</taxon>
        <taxon>Pseudomonadati</taxon>
        <taxon>Pseudomonadota</taxon>
        <taxon>Alphaproteobacteria</taxon>
        <taxon>Hyphomicrobiales</taxon>
        <taxon>Parvibaculaceae</taxon>
        <taxon>Candidatus Phaeomarinibacter</taxon>
    </lineage>
</organism>
<dbReference type="STRING" id="1458461.BN1012_Phect452"/>
<keyword evidence="2 6" id="KW-0963">Cytoplasm</keyword>
<comment type="subcellular location">
    <subcellularLocation>
        <location evidence="6">Cytoplasm</location>
    </subcellularLocation>
</comment>
<proteinExistence type="inferred from homology"/>
<dbReference type="InterPro" id="IPR004498">
    <property type="entry name" value="Ribosomal_PrmA_MeTrfase"/>
</dbReference>
<reference evidence="7 8" key="1">
    <citation type="journal article" date="2014" name="Front. Genet.">
        <title>Genome and metabolic network of "Candidatus Phaeomarinobacter ectocarpi" Ec32, a new candidate genus of Alphaproteobacteria frequently associated with brown algae.</title>
        <authorList>
            <person name="Dittami S.M."/>
            <person name="Barbeyron T."/>
            <person name="Boyen C."/>
            <person name="Cambefort J."/>
            <person name="Collet G."/>
            <person name="Delage L."/>
            <person name="Gobet A."/>
            <person name="Groisillier A."/>
            <person name="Leblanc C."/>
            <person name="Michel G."/>
            <person name="Scornet D."/>
            <person name="Siegel A."/>
            <person name="Tapia J.E."/>
            <person name="Tonon T."/>
        </authorList>
    </citation>
    <scope>NUCLEOTIDE SEQUENCE [LARGE SCALE GENOMIC DNA]</scope>
    <source>
        <strain evidence="7 8">Ec32</strain>
    </source>
</reference>
<dbReference type="AlphaFoldDB" id="X5MLS3"/>
<name>X5MLS3_9HYPH</name>
<evidence type="ECO:0000256" key="6">
    <source>
        <dbReference type="HAMAP-Rule" id="MF_00735"/>
    </source>
</evidence>
<dbReference type="Proteomes" id="UP000032160">
    <property type="component" value="Chromosome I"/>
</dbReference>
<dbReference type="InterPro" id="IPR050078">
    <property type="entry name" value="Ribosomal_L11_MeTrfase_PrmA"/>
</dbReference>
<comment type="similarity">
    <text evidence="1 6">Belongs to the methyltransferase superfamily. PrmA family.</text>
</comment>
<keyword evidence="4 6" id="KW-0808">Transferase</keyword>
<evidence type="ECO:0000256" key="3">
    <source>
        <dbReference type="ARBA" id="ARBA00022603"/>
    </source>
</evidence>
<dbReference type="GO" id="GO:0005840">
    <property type="term" value="C:ribosome"/>
    <property type="evidence" value="ECO:0007669"/>
    <property type="project" value="UniProtKB-KW"/>
</dbReference>
<dbReference type="GO" id="GO:0005737">
    <property type="term" value="C:cytoplasm"/>
    <property type="evidence" value="ECO:0007669"/>
    <property type="project" value="UniProtKB-SubCell"/>
</dbReference>
<keyword evidence="8" id="KW-1185">Reference proteome</keyword>
<feature type="binding site" evidence="6">
    <location>
        <position position="134"/>
    </location>
    <ligand>
        <name>S-adenosyl-L-methionine</name>
        <dbReference type="ChEBI" id="CHEBI:59789"/>
    </ligand>
</feature>
<accession>X5MLS3</accession>
<dbReference type="EC" id="2.1.1.-" evidence="6"/>
<dbReference type="GO" id="GO:0008276">
    <property type="term" value="F:protein methyltransferase activity"/>
    <property type="evidence" value="ECO:0007669"/>
    <property type="project" value="UniProtKB-UniRule"/>
</dbReference>
<dbReference type="EMBL" id="HG966617">
    <property type="protein sequence ID" value="CDO58666.1"/>
    <property type="molecule type" value="Genomic_DNA"/>
</dbReference>
<comment type="catalytic activity">
    <reaction evidence="6">
        <text>L-lysyl-[protein] + 3 S-adenosyl-L-methionine = N(6),N(6),N(6)-trimethyl-L-lysyl-[protein] + 3 S-adenosyl-L-homocysteine + 3 H(+)</text>
        <dbReference type="Rhea" id="RHEA:54192"/>
        <dbReference type="Rhea" id="RHEA-COMP:9752"/>
        <dbReference type="Rhea" id="RHEA-COMP:13826"/>
        <dbReference type="ChEBI" id="CHEBI:15378"/>
        <dbReference type="ChEBI" id="CHEBI:29969"/>
        <dbReference type="ChEBI" id="CHEBI:57856"/>
        <dbReference type="ChEBI" id="CHEBI:59789"/>
        <dbReference type="ChEBI" id="CHEBI:61961"/>
    </reaction>
</comment>
<dbReference type="OrthoDB" id="9785995at2"/>
<feature type="binding site" evidence="6">
    <location>
        <position position="226"/>
    </location>
    <ligand>
        <name>S-adenosyl-L-methionine</name>
        <dbReference type="ChEBI" id="CHEBI:59789"/>
    </ligand>
</feature>
<comment type="function">
    <text evidence="6">Methylates ribosomal protein L11.</text>
</comment>
<dbReference type="PANTHER" id="PTHR43648">
    <property type="entry name" value="ELECTRON TRANSFER FLAVOPROTEIN BETA SUBUNIT LYSINE METHYLTRANSFERASE"/>
    <property type="match status" value="1"/>
</dbReference>
<gene>
    <name evidence="6" type="primary">prmA</name>
    <name evidence="7" type="ORF">BN1012_Phect452</name>
</gene>
<dbReference type="Pfam" id="PF06325">
    <property type="entry name" value="PrmA"/>
    <property type="match status" value="1"/>
</dbReference>
<dbReference type="CDD" id="cd02440">
    <property type="entry name" value="AdoMet_MTases"/>
    <property type="match status" value="1"/>
</dbReference>
<dbReference type="HOGENOM" id="CLU_049382_3_0_5"/>
<feature type="binding site" evidence="6">
    <location>
        <position position="179"/>
    </location>
    <ligand>
        <name>S-adenosyl-L-methionine</name>
        <dbReference type="ChEBI" id="CHEBI:59789"/>
    </ligand>
</feature>
<dbReference type="PANTHER" id="PTHR43648:SF1">
    <property type="entry name" value="ELECTRON TRANSFER FLAVOPROTEIN BETA SUBUNIT LYSINE METHYLTRANSFERASE"/>
    <property type="match status" value="1"/>
</dbReference>